<feature type="compositionally biased region" description="Polar residues" evidence="1">
    <location>
        <begin position="453"/>
        <end position="471"/>
    </location>
</feature>
<keyword evidence="3" id="KW-1185">Reference proteome</keyword>
<feature type="compositionally biased region" description="Polar residues" evidence="1">
    <location>
        <begin position="186"/>
        <end position="202"/>
    </location>
</feature>
<feature type="compositionally biased region" description="Basic and acidic residues" evidence="1">
    <location>
        <begin position="851"/>
        <end position="866"/>
    </location>
</feature>
<organism evidence="2 3">
    <name type="scientific">Phialocephala subalpina</name>
    <dbReference type="NCBI Taxonomy" id="576137"/>
    <lineage>
        <taxon>Eukaryota</taxon>
        <taxon>Fungi</taxon>
        <taxon>Dikarya</taxon>
        <taxon>Ascomycota</taxon>
        <taxon>Pezizomycotina</taxon>
        <taxon>Leotiomycetes</taxon>
        <taxon>Helotiales</taxon>
        <taxon>Mollisiaceae</taxon>
        <taxon>Phialocephala</taxon>
        <taxon>Phialocephala fortinii species complex</taxon>
    </lineage>
</organism>
<evidence type="ECO:0000256" key="1">
    <source>
        <dbReference type="SAM" id="MobiDB-lite"/>
    </source>
</evidence>
<dbReference type="AlphaFoldDB" id="A0A1L7WHA8"/>
<accession>A0A1L7WHA8</accession>
<feature type="region of interest" description="Disordered" evidence="1">
    <location>
        <begin position="1034"/>
        <end position="1055"/>
    </location>
</feature>
<reference evidence="2 3" key="1">
    <citation type="submission" date="2016-03" db="EMBL/GenBank/DDBJ databases">
        <authorList>
            <person name="Ploux O."/>
        </authorList>
    </citation>
    <scope>NUCLEOTIDE SEQUENCE [LARGE SCALE GENOMIC DNA]</scope>
    <source>
        <strain evidence="2 3">UAMH 11012</strain>
    </source>
</reference>
<dbReference type="EMBL" id="FJOG01000002">
    <property type="protein sequence ID" value="CZR52162.1"/>
    <property type="molecule type" value="Genomic_DNA"/>
</dbReference>
<feature type="compositionally biased region" description="Basic and acidic residues" evidence="1">
    <location>
        <begin position="508"/>
        <end position="518"/>
    </location>
</feature>
<feature type="region of interest" description="Disordered" evidence="1">
    <location>
        <begin position="73"/>
        <end position="135"/>
    </location>
</feature>
<feature type="region of interest" description="Disordered" evidence="1">
    <location>
        <begin position="440"/>
        <end position="520"/>
    </location>
</feature>
<evidence type="ECO:0000313" key="3">
    <source>
        <dbReference type="Proteomes" id="UP000184330"/>
    </source>
</evidence>
<feature type="compositionally biased region" description="Basic and acidic residues" evidence="1">
    <location>
        <begin position="77"/>
        <end position="92"/>
    </location>
</feature>
<gene>
    <name evidence="2" type="ORF">PAC_02039</name>
</gene>
<sequence length="1055" mass="113740">MASTAENTVAGEPRRYTSDELLDLRSSLPFVTCAIKNLNQHPDLACILRIPDRARKDPEHFSCTSRMLVEITNRSQQTDRRRVAESSSRESEYQSLPDALGNQESRQLQWALRKRESSDRSSQPHSAPTDTAAQHSENFQKFYRAVVSPTHVRVTAGGRIVPNTRATAPPLLEWNNDHSSFDPAKQASTPEANSAQSILSPNPQLNSGFAPLIPSTFLPPYNLLPQGNSLIMPNMPPQYSHTIPGSEHGSFDNGANPQVSVNAGGNLAQPGMIKLSHPAQFDGSRPFMINGQVVYPVNVGGPQLPFGMLGNQGYFPPSPMAPVGFMPQPFAVQIANMPDSMAFPPGHPAMLAAGMTPPSEGLPTMAPFMPMPGAILNSDLLKSQVAGFHQQLKNVEEQFANNNNIDPGFIGHQRVFLQSQINNLEAMIGHQRIQQAKEVNGSNDINGNNDNGTLGSATMSQNISKPSSTGVGPSAEVNRQAPAVVSSSMVTSKHEEKSGGLQVALNTERGKTRSEPGTKSRLSIAAAMAPPFQPRSQTLARQNNHANPPVVRSPTPDFIAELEANPKLRAELTARLMSKAQTNWTTPDQPYVTFSQGPPRQAPTKKFVQAPLQRSDTVNVHGSTNGATEDKFAMPATAVPYLVGTLPHGINATMAKANDFMYPRGLTDEEVRARYLYWGKAPRSVQSGLPKFDGKDFYPPSPVKSIAALATNGKAAGTITINQLTGAPMQNPNFDRLFLSPPKGSSKGYVTLGLVPAQQNFRNSTQTLTASQSKESTDMDDESNGSGGGENCRALTLRPCAPPSGGASSAGPVEQADRIKETIIYYNKAERESPVTPQNHGHSGEDAAEYDEVRTQDSWERDEAEARYNSNTSNYGPSQSVSDLGSSSTVDFDLGSQGRFASTEQRSANLKKAEQQTLFLQGMLKNEAPMVGSALSGTISSATAQGYLPPYRGSAAASFTPAVKSSQNPGFGIENMGSKHEGKHFAGPVPAMASSFLSENVPFKPERYPRPIIPPQNAEAYMRYLALKDNDDKQVREQGWNANTTGTGPVNGSDW</sequence>
<name>A0A1L7WHA8_9HELO</name>
<feature type="compositionally biased region" description="Polar residues" evidence="1">
    <location>
        <begin position="761"/>
        <end position="774"/>
    </location>
</feature>
<dbReference type="Proteomes" id="UP000184330">
    <property type="component" value="Unassembled WGS sequence"/>
</dbReference>
<dbReference type="OrthoDB" id="5401902at2759"/>
<feature type="region of interest" description="Disordered" evidence="1">
    <location>
        <begin position="761"/>
        <end position="815"/>
    </location>
</feature>
<proteinExistence type="predicted"/>
<protein>
    <submittedName>
        <fullName evidence="2">Uncharacterized protein</fullName>
    </submittedName>
</protein>
<feature type="region of interest" description="Disordered" evidence="1">
    <location>
        <begin position="169"/>
        <end position="202"/>
    </location>
</feature>
<feature type="compositionally biased region" description="Polar residues" evidence="1">
    <location>
        <begin position="868"/>
        <end position="889"/>
    </location>
</feature>
<feature type="region of interest" description="Disordered" evidence="1">
    <location>
        <begin position="829"/>
        <end position="889"/>
    </location>
</feature>
<feature type="compositionally biased region" description="Polar residues" evidence="1">
    <location>
        <begin position="1040"/>
        <end position="1055"/>
    </location>
</feature>
<feature type="compositionally biased region" description="Polar residues" evidence="1">
    <location>
        <begin position="120"/>
        <end position="135"/>
    </location>
</feature>
<feature type="compositionally biased region" description="Low complexity" evidence="1">
    <location>
        <begin position="440"/>
        <end position="452"/>
    </location>
</feature>
<evidence type="ECO:0000313" key="2">
    <source>
        <dbReference type="EMBL" id="CZR52162.1"/>
    </source>
</evidence>
<feature type="compositionally biased region" description="Low complexity" evidence="1">
    <location>
        <begin position="803"/>
        <end position="812"/>
    </location>
</feature>